<protein>
    <submittedName>
        <fullName evidence="1">13912_t:CDS:1</fullName>
    </submittedName>
</protein>
<sequence>LPNQNPTPPANPEIEFLEALGLFDPPEIAEPIPSPEAEREFFEALGILEPIPQFHQTDIISYGCELLDDHYQVEIGKESIYAQDPINTLGVLREQIINIFNNRFDLTHGFKTRLCLTGKMSRSANYQQGLFDDEIEEDNGEEDYKEVPFKNKAVVVTAKEDIPRIVDELIWDIENRIETYVVDGSGWVFEVSEEVNIEMPIFVPLTASSHLPLPKGIPKRKNGIINIKNEDDHCFEYCNLAELFPAQHHRERVSWYTPHLGKLNFNGIQFPVKADNDTMEKIEKQNPTISVSIYGWSEKELIRIRIAPKSKIDAQHMEDCEGINTPVQRTEMPKEADAETLSTLIEKNQGSKTSAIQEHKVISFDYIIRRSDGKTKAPVKIRGDDPAGEFIKAMEKEVEQYQDFLAGGHIIRNSAKKLTKMLQSGIIPEEIAEDYITNINHGN</sequence>
<feature type="non-terminal residue" evidence="1">
    <location>
        <position position="1"/>
    </location>
</feature>
<dbReference type="EMBL" id="CAJVPT010008488">
    <property type="protein sequence ID" value="CAG8552463.1"/>
    <property type="molecule type" value="Genomic_DNA"/>
</dbReference>
<keyword evidence="2" id="KW-1185">Reference proteome</keyword>
<evidence type="ECO:0000313" key="2">
    <source>
        <dbReference type="Proteomes" id="UP000789525"/>
    </source>
</evidence>
<dbReference type="Proteomes" id="UP000789525">
    <property type="component" value="Unassembled WGS sequence"/>
</dbReference>
<name>A0ACA9LV69_9GLOM</name>
<gene>
    <name evidence="1" type="ORF">ACOLOM_LOCUS4910</name>
</gene>
<evidence type="ECO:0000313" key="1">
    <source>
        <dbReference type="EMBL" id="CAG8552463.1"/>
    </source>
</evidence>
<accession>A0ACA9LV69</accession>
<reference evidence="1" key="1">
    <citation type="submission" date="2021-06" db="EMBL/GenBank/DDBJ databases">
        <authorList>
            <person name="Kallberg Y."/>
            <person name="Tangrot J."/>
            <person name="Rosling A."/>
        </authorList>
    </citation>
    <scope>NUCLEOTIDE SEQUENCE</scope>
    <source>
        <strain evidence="1">CL356</strain>
    </source>
</reference>
<organism evidence="1 2">
    <name type="scientific">Acaulospora colombiana</name>
    <dbReference type="NCBI Taxonomy" id="27376"/>
    <lineage>
        <taxon>Eukaryota</taxon>
        <taxon>Fungi</taxon>
        <taxon>Fungi incertae sedis</taxon>
        <taxon>Mucoromycota</taxon>
        <taxon>Glomeromycotina</taxon>
        <taxon>Glomeromycetes</taxon>
        <taxon>Diversisporales</taxon>
        <taxon>Acaulosporaceae</taxon>
        <taxon>Acaulospora</taxon>
    </lineage>
</organism>
<proteinExistence type="predicted"/>
<comment type="caution">
    <text evidence="1">The sequence shown here is derived from an EMBL/GenBank/DDBJ whole genome shotgun (WGS) entry which is preliminary data.</text>
</comment>